<proteinExistence type="predicted"/>
<evidence type="ECO:0000313" key="1">
    <source>
        <dbReference type="EMBL" id="MPN11380.1"/>
    </source>
</evidence>
<organism evidence="1">
    <name type="scientific">bioreactor metagenome</name>
    <dbReference type="NCBI Taxonomy" id="1076179"/>
    <lineage>
        <taxon>unclassified sequences</taxon>
        <taxon>metagenomes</taxon>
        <taxon>ecological metagenomes</taxon>
    </lineage>
</organism>
<name>A0A645FBT6_9ZZZZ</name>
<accession>A0A645FBT6</accession>
<sequence length="229" mass="25410">MTICRRGDCRAARAILQGESTKGFRANRDEARIADKIHSRQGIARGNGVIRDSCRGHIGQRRRGHIGLRINGRHGGSSSHMLQIQALQTCPRFHIRDQVISGSVRRVIDNKVLNIFHRDRCRQGQSCCRGITQGQGICSRTTIKSVQGCQGKLSSLERIVSTRTNKIVNAGSERIGLTRIRSLLTRIHSICSRRRNFTSTGTFILHIVLISTHACILNSGGNSRSCPDH</sequence>
<comment type="caution">
    <text evidence="1">The sequence shown here is derived from an EMBL/GenBank/DDBJ whole genome shotgun (WGS) entry which is preliminary data.</text>
</comment>
<reference evidence="1" key="1">
    <citation type="submission" date="2019-08" db="EMBL/GenBank/DDBJ databases">
        <authorList>
            <person name="Kucharzyk K."/>
            <person name="Murdoch R.W."/>
            <person name="Higgins S."/>
            <person name="Loffler F."/>
        </authorList>
    </citation>
    <scope>NUCLEOTIDE SEQUENCE</scope>
</reference>
<protein>
    <submittedName>
        <fullName evidence="1">Uncharacterized protein</fullName>
    </submittedName>
</protein>
<dbReference type="AlphaFoldDB" id="A0A645FBT6"/>
<dbReference type="EMBL" id="VSSQ01057586">
    <property type="protein sequence ID" value="MPN11380.1"/>
    <property type="molecule type" value="Genomic_DNA"/>
</dbReference>
<gene>
    <name evidence="1" type="ORF">SDC9_158681</name>
</gene>